<evidence type="ECO:0000313" key="4">
    <source>
        <dbReference type="Proteomes" id="UP001301769"/>
    </source>
</evidence>
<dbReference type="Proteomes" id="UP001301769">
    <property type="component" value="Unassembled WGS sequence"/>
</dbReference>
<organism evidence="3 4">
    <name type="scientific">Rhypophila decipiens</name>
    <dbReference type="NCBI Taxonomy" id="261697"/>
    <lineage>
        <taxon>Eukaryota</taxon>
        <taxon>Fungi</taxon>
        <taxon>Dikarya</taxon>
        <taxon>Ascomycota</taxon>
        <taxon>Pezizomycotina</taxon>
        <taxon>Sordariomycetes</taxon>
        <taxon>Sordariomycetidae</taxon>
        <taxon>Sordariales</taxon>
        <taxon>Naviculisporaceae</taxon>
        <taxon>Rhypophila</taxon>
    </lineage>
</organism>
<reference evidence="3" key="1">
    <citation type="journal article" date="2023" name="Mol. Phylogenet. Evol.">
        <title>Genome-scale phylogeny and comparative genomics of the fungal order Sordariales.</title>
        <authorList>
            <person name="Hensen N."/>
            <person name="Bonometti L."/>
            <person name="Westerberg I."/>
            <person name="Brannstrom I.O."/>
            <person name="Guillou S."/>
            <person name="Cros-Aarteil S."/>
            <person name="Calhoun S."/>
            <person name="Haridas S."/>
            <person name="Kuo A."/>
            <person name="Mondo S."/>
            <person name="Pangilinan J."/>
            <person name="Riley R."/>
            <person name="LaButti K."/>
            <person name="Andreopoulos B."/>
            <person name="Lipzen A."/>
            <person name="Chen C."/>
            <person name="Yan M."/>
            <person name="Daum C."/>
            <person name="Ng V."/>
            <person name="Clum A."/>
            <person name="Steindorff A."/>
            <person name="Ohm R.A."/>
            <person name="Martin F."/>
            <person name="Silar P."/>
            <person name="Natvig D.O."/>
            <person name="Lalanne C."/>
            <person name="Gautier V."/>
            <person name="Ament-Velasquez S.L."/>
            <person name="Kruys A."/>
            <person name="Hutchinson M.I."/>
            <person name="Powell A.J."/>
            <person name="Barry K."/>
            <person name="Miller A.N."/>
            <person name="Grigoriev I.V."/>
            <person name="Debuchy R."/>
            <person name="Gladieux P."/>
            <person name="Hiltunen Thoren M."/>
            <person name="Johannesson H."/>
        </authorList>
    </citation>
    <scope>NUCLEOTIDE SEQUENCE</scope>
    <source>
        <strain evidence="3">PSN293</strain>
    </source>
</reference>
<gene>
    <name evidence="3" type="ORF">QBC37DRAFT_116898</name>
</gene>
<evidence type="ECO:0000256" key="1">
    <source>
        <dbReference type="SAM" id="MobiDB-lite"/>
    </source>
</evidence>
<feature type="region of interest" description="Disordered" evidence="1">
    <location>
        <begin position="672"/>
        <end position="724"/>
    </location>
</feature>
<reference evidence="3" key="2">
    <citation type="submission" date="2023-05" db="EMBL/GenBank/DDBJ databases">
        <authorList>
            <consortium name="Lawrence Berkeley National Laboratory"/>
            <person name="Steindorff A."/>
            <person name="Hensen N."/>
            <person name="Bonometti L."/>
            <person name="Westerberg I."/>
            <person name="Brannstrom I.O."/>
            <person name="Guillou S."/>
            <person name="Cros-Aarteil S."/>
            <person name="Calhoun S."/>
            <person name="Haridas S."/>
            <person name="Kuo A."/>
            <person name="Mondo S."/>
            <person name="Pangilinan J."/>
            <person name="Riley R."/>
            <person name="Labutti K."/>
            <person name="Andreopoulos B."/>
            <person name="Lipzen A."/>
            <person name="Chen C."/>
            <person name="Yanf M."/>
            <person name="Daum C."/>
            <person name="Ng V."/>
            <person name="Clum A."/>
            <person name="Ohm R."/>
            <person name="Martin F."/>
            <person name="Silar P."/>
            <person name="Natvig D."/>
            <person name="Lalanne C."/>
            <person name="Gautier V."/>
            <person name="Ament-Velasquez S.L."/>
            <person name="Kruys A."/>
            <person name="Hutchinson M.I."/>
            <person name="Powell A.J."/>
            <person name="Barry K."/>
            <person name="Miller A.N."/>
            <person name="Grigoriev I.V."/>
            <person name="Debuchy R."/>
            <person name="Gladieux P."/>
            <person name="Thoren M.H."/>
            <person name="Johannesson H."/>
        </authorList>
    </citation>
    <scope>NUCLEOTIDE SEQUENCE</scope>
    <source>
        <strain evidence="3">PSN293</strain>
    </source>
</reference>
<accession>A0AAN6YAK4</accession>
<proteinExistence type="predicted"/>
<protein>
    <submittedName>
        <fullName evidence="3">Uncharacterized protein</fullName>
    </submittedName>
</protein>
<evidence type="ECO:0000313" key="3">
    <source>
        <dbReference type="EMBL" id="KAK4215733.1"/>
    </source>
</evidence>
<keyword evidence="2" id="KW-1133">Transmembrane helix</keyword>
<keyword evidence="2" id="KW-0472">Membrane</keyword>
<feature type="transmembrane region" description="Helical" evidence="2">
    <location>
        <begin position="145"/>
        <end position="165"/>
    </location>
</feature>
<comment type="caution">
    <text evidence="3">The sequence shown here is derived from an EMBL/GenBank/DDBJ whole genome shotgun (WGS) entry which is preliminary data.</text>
</comment>
<feature type="transmembrane region" description="Helical" evidence="2">
    <location>
        <begin position="104"/>
        <end position="125"/>
    </location>
</feature>
<feature type="compositionally biased region" description="Low complexity" evidence="1">
    <location>
        <begin position="19"/>
        <end position="30"/>
    </location>
</feature>
<sequence>MESQTETLNKLIPDITIASISPSSEPSEPSYLEARPQTSSDIDPVDQAPVPPADGNARPSVRPSLPTLQTVVHYNHDDDVENGPQQVGELRVPRPKTRHKIKPYLLLMGFWGSGVAFSITHILYYKQQDGTIVGGSTEQEDKIRGGTAFAFLSQISLAAAVWEVYTQVVWNPDRIKLIPTRNDKTQGLSMTMETLNKIFGADRSILWLANLAMFKTFTAGYLIALFAWALILPGFFTPATIYVYDGVLSEVYPMGVPYLTIANATFGHNYSYSPDYWGDYPVNKLGPTKDFSGPRTILTLLTTAVSTGQILPIKPVFNISSYTVSFNGPSVRCFDADPETVSIIDTVRAKKMQEIWRGAKPSEIPYYAFVPSYDDAGNLIPLDTARYQTTANATNEIMLSFERYNLTKPGCQSRMHYQVCRLFNSTYHLNLEWSNGFQNITGTTSLISEEPVPFPMDRPPMVSDMVQHAYSAFFWALSDQVTGSFVWYEQDSVRNQSSGLAKSFGSIRSPIQHNVLLGCSDLNYYFDLNEEGEACRLDLDALNGQRKQDILLAGGPGRTLTSLIPEMAFNMTVSLLQHTGILTRETTRDVTVRKNVNRYGYSKQGLIIPYAVACVLSTCIVILGMVLMINFGPMPDREAQDIIAAIPPHLINIAKEEESHDQFRFGIQLEEEEGRGRNRRPSVVVQHQRRTRHTEHDSDEDTTNDMTMRQLHRQHGRRTEGQRL</sequence>
<dbReference type="AlphaFoldDB" id="A0AAN6YAK4"/>
<keyword evidence="4" id="KW-1185">Reference proteome</keyword>
<dbReference type="EMBL" id="MU858076">
    <property type="protein sequence ID" value="KAK4215733.1"/>
    <property type="molecule type" value="Genomic_DNA"/>
</dbReference>
<feature type="transmembrane region" description="Helical" evidence="2">
    <location>
        <begin position="607"/>
        <end position="629"/>
    </location>
</feature>
<feature type="region of interest" description="Disordered" evidence="1">
    <location>
        <begin position="1"/>
        <end position="64"/>
    </location>
</feature>
<keyword evidence="2" id="KW-0812">Transmembrane</keyword>
<evidence type="ECO:0000256" key="2">
    <source>
        <dbReference type="SAM" id="Phobius"/>
    </source>
</evidence>
<name>A0AAN6YAK4_9PEZI</name>